<protein>
    <submittedName>
        <fullName evidence="2">DinB family protein</fullName>
    </submittedName>
</protein>
<dbReference type="Proteomes" id="UP001597497">
    <property type="component" value="Unassembled WGS sequence"/>
</dbReference>
<dbReference type="Pfam" id="PF12867">
    <property type="entry name" value="DinB_2"/>
    <property type="match status" value="1"/>
</dbReference>
<accession>A0ABW5RE38</accession>
<evidence type="ECO:0000313" key="2">
    <source>
        <dbReference type="EMBL" id="MFD2673253.1"/>
    </source>
</evidence>
<dbReference type="SUPFAM" id="SSF109854">
    <property type="entry name" value="DinB/YfiT-like putative metalloenzymes"/>
    <property type="match status" value="1"/>
</dbReference>
<dbReference type="InterPro" id="IPR034660">
    <property type="entry name" value="DinB/YfiT-like"/>
</dbReference>
<evidence type="ECO:0000313" key="3">
    <source>
        <dbReference type="Proteomes" id="UP001597497"/>
    </source>
</evidence>
<dbReference type="EMBL" id="JBHUMM010000043">
    <property type="protein sequence ID" value="MFD2673253.1"/>
    <property type="molecule type" value="Genomic_DNA"/>
</dbReference>
<gene>
    <name evidence="2" type="ORF">ACFSUC_16895</name>
</gene>
<comment type="caution">
    <text evidence="2">The sequence shown here is derived from an EMBL/GenBank/DDBJ whole genome shotgun (WGS) entry which is preliminary data.</text>
</comment>
<organism evidence="2 3">
    <name type="scientific">Marinicrinis sediminis</name>
    <dbReference type="NCBI Taxonomy" id="1652465"/>
    <lineage>
        <taxon>Bacteria</taxon>
        <taxon>Bacillati</taxon>
        <taxon>Bacillota</taxon>
        <taxon>Bacilli</taxon>
        <taxon>Bacillales</taxon>
        <taxon>Paenibacillaceae</taxon>
    </lineage>
</organism>
<evidence type="ECO:0000259" key="1">
    <source>
        <dbReference type="Pfam" id="PF12867"/>
    </source>
</evidence>
<dbReference type="RefSeq" id="WP_379930814.1">
    <property type="nucleotide sequence ID" value="NZ_JBHUMM010000043.1"/>
</dbReference>
<proteinExistence type="predicted"/>
<keyword evidence="3" id="KW-1185">Reference proteome</keyword>
<sequence length="174" mass="20181">MTHSVQLIAQYREFARFVEQLKSLSEAEWSMPVTAGKVSVREIVGHLLNWDQHLGTQVIPAAREGLGLYFPEFDAFNEIGYAYARTVQQEVLIDQFIYHRHWLCEQLQRMPTMQLLKPTTANGAYLCPRSGKPYSLLYIIEEMIDHDQYHQRYLQQALSPLSSSVYPIHSHLSI</sequence>
<reference evidence="3" key="1">
    <citation type="journal article" date="2019" name="Int. J. Syst. Evol. Microbiol.">
        <title>The Global Catalogue of Microorganisms (GCM) 10K type strain sequencing project: providing services to taxonomists for standard genome sequencing and annotation.</title>
        <authorList>
            <consortium name="The Broad Institute Genomics Platform"/>
            <consortium name="The Broad Institute Genome Sequencing Center for Infectious Disease"/>
            <person name="Wu L."/>
            <person name="Ma J."/>
        </authorList>
    </citation>
    <scope>NUCLEOTIDE SEQUENCE [LARGE SCALE GENOMIC DNA]</scope>
    <source>
        <strain evidence="3">KCTC 33676</strain>
    </source>
</reference>
<dbReference type="InterPro" id="IPR024775">
    <property type="entry name" value="DinB-like"/>
</dbReference>
<name>A0ABW5RE38_9BACL</name>
<dbReference type="Gene3D" id="1.20.120.450">
    <property type="entry name" value="dinb family like domain"/>
    <property type="match status" value="1"/>
</dbReference>
<feature type="domain" description="DinB-like" evidence="1">
    <location>
        <begin position="14"/>
        <end position="153"/>
    </location>
</feature>